<feature type="domain" description="Ribonuclease A-domain" evidence="5">
    <location>
        <begin position="16"/>
        <end position="139"/>
    </location>
</feature>
<dbReference type="PANTHER" id="PTHR11437:SF10">
    <property type="entry name" value="ANGIOGENIN-RELATED"/>
    <property type="match status" value="1"/>
</dbReference>
<evidence type="ECO:0000313" key="7">
    <source>
        <dbReference type="Proteomes" id="UP000694390"/>
    </source>
</evidence>
<evidence type="ECO:0000256" key="1">
    <source>
        <dbReference type="ARBA" id="ARBA00004613"/>
    </source>
</evidence>
<dbReference type="AlphaFoldDB" id="A0A8C4Y734"/>
<dbReference type="SMART" id="SM00092">
    <property type="entry name" value="RNAse_Pc"/>
    <property type="match status" value="1"/>
</dbReference>
<protein>
    <recommendedName>
        <fullName evidence="5">Ribonuclease A-domain domain-containing protein</fullName>
    </recommendedName>
</protein>
<comment type="similarity">
    <text evidence="2">Belongs to the pancreatic ribonuclease family.</text>
</comment>
<dbReference type="Pfam" id="PF00074">
    <property type="entry name" value="RnaseA"/>
    <property type="match status" value="1"/>
</dbReference>
<keyword evidence="4" id="KW-1015">Disulfide bond</keyword>
<sequence length="139" mass="16366">VLSLHWVKEPRVHSLFLRMWISKAPQSLQAKPWGTPQGQSYCNVMMRCLCLTHPGCRPSNTFIHARTRQVRAICSRPRICVYPSLNQCDSLTAFCLTMCQLVFNPRRSPRYIYREIPQTRRIRVACNQQQRPVHFLRIL</sequence>
<evidence type="ECO:0000256" key="2">
    <source>
        <dbReference type="ARBA" id="ARBA00005600"/>
    </source>
</evidence>
<organism evidence="6 7">
    <name type="scientific">Gopherus evgoodei</name>
    <name type="common">Goodes thornscrub tortoise</name>
    <dbReference type="NCBI Taxonomy" id="1825980"/>
    <lineage>
        <taxon>Eukaryota</taxon>
        <taxon>Metazoa</taxon>
        <taxon>Chordata</taxon>
        <taxon>Craniata</taxon>
        <taxon>Vertebrata</taxon>
        <taxon>Euteleostomi</taxon>
        <taxon>Archelosauria</taxon>
        <taxon>Testudinata</taxon>
        <taxon>Testudines</taxon>
        <taxon>Cryptodira</taxon>
        <taxon>Durocryptodira</taxon>
        <taxon>Testudinoidea</taxon>
        <taxon>Testudinidae</taxon>
        <taxon>Gopherus</taxon>
    </lineage>
</organism>
<name>A0A8C4Y734_9SAUR</name>
<evidence type="ECO:0000256" key="4">
    <source>
        <dbReference type="ARBA" id="ARBA00023157"/>
    </source>
</evidence>
<keyword evidence="7" id="KW-1185">Reference proteome</keyword>
<dbReference type="GO" id="GO:0004540">
    <property type="term" value="F:RNA nuclease activity"/>
    <property type="evidence" value="ECO:0007669"/>
    <property type="project" value="TreeGrafter"/>
</dbReference>
<evidence type="ECO:0000259" key="5">
    <source>
        <dbReference type="SMART" id="SM00092"/>
    </source>
</evidence>
<dbReference type="InterPro" id="IPR036816">
    <property type="entry name" value="RNaseA-like_dom_sf"/>
</dbReference>
<evidence type="ECO:0000256" key="3">
    <source>
        <dbReference type="ARBA" id="ARBA00022525"/>
    </source>
</evidence>
<dbReference type="InterPro" id="IPR001427">
    <property type="entry name" value="RNaseA"/>
</dbReference>
<reference evidence="6" key="1">
    <citation type="submission" date="2019-06" db="EMBL/GenBank/DDBJ databases">
        <title>G10K-VGP Goodes thornscrub tortoise genome, primary haplotype.</title>
        <authorList>
            <person name="Murphy B."/>
            <person name="Edwards T."/>
            <person name="Rhie A."/>
            <person name="Koren S."/>
            <person name="Phillippy A."/>
            <person name="Fedrigo O."/>
            <person name="Haase B."/>
            <person name="Mountcastle J."/>
            <person name="Lewin H."/>
            <person name="Damas J."/>
            <person name="Howe K."/>
            <person name="Formenti G."/>
            <person name="Myers G."/>
            <person name="Durbin R."/>
            <person name="Jarvis E.D."/>
        </authorList>
    </citation>
    <scope>NUCLEOTIDE SEQUENCE [LARGE SCALE GENOMIC DNA]</scope>
</reference>
<dbReference type="InterPro" id="IPR023412">
    <property type="entry name" value="RNaseA_domain"/>
</dbReference>
<dbReference type="GO" id="GO:0005576">
    <property type="term" value="C:extracellular region"/>
    <property type="evidence" value="ECO:0007669"/>
    <property type="project" value="UniProtKB-SubCell"/>
</dbReference>
<keyword evidence="3" id="KW-0964">Secreted</keyword>
<reference evidence="6" key="3">
    <citation type="submission" date="2025-09" db="UniProtKB">
        <authorList>
            <consortium name="Ensembl"/>
        </authorList>
    </citation>
    <scope>IDENTIFICATION</scope>
</reference>
<dbReference type="Gene3D" id="3.10.130.10">
    <property type="entry name" value="Ribonuclease A-like domain"/>
    <property type="match status" value="1"/>
</dbReference>
<dbReference type="OrthoDB" id="8573660at2759"/>
<dbReference type="GeneTree" id="ENSGT00950000185338"/>
<dbReference type="PRINTS" id="PR00794">
    <property type="entry name" value="RIBONUCLEASE"/>
</dbReference>
<accession>A0A8C4Y734</accession>
<dbReference type="GO" id="GO:0003676">
    <property type="term" value="F:nucleic acid binding"/>
    <property type="evidence" value="ECO:0007669"/>
    <property type="project" value="InterPro"/>
</dbReference>
<dbReference type="PANTHER" id="PTHR11437">
    <property type="entry name" value="RIBONUCLEASE"/>
    <property type="match status" value="1"/>
</dbReference>
<comment type="subcellular location">
    <subcellularLocation>
        <location evidence="1">Secreted</location>
    </subcellularLocation>
</comment>
<dbReference type="Proteomes" id="UP000694390">
    <property type="component" value="Chromosome 21"/>
</dbReference>
<dbReference type="GO" id="GO:0050830">
    <property type="term" value="P:defense response to Gram-positive bacterium"/>
    <property type="evidence" value="ECO:0007669"/>
    <property type="project" value="TreeGrafter"/>
</dbReference>
<evidence type="ECO:0000313" key="6">
    <source>
        <dbReference type="Ensembl" id="ENSGEVP00005021036.1"/>
    </source>
</evidence>
<dbReference type="Ensembl" id="ENSGEVT00005022090.1">
    <property type="protein sequence ID" value="ENSGEVP00005021036.1"/>
    <property type="gene ID" value="ENSGEVG00005014933.1"/>
</dbReference>
<dbReference type="SUPFAM" id="SSF54076">
    <property type="entry name" value="RNase A-like"/>
    <property type="match status" value="1"/>
</dbReference>
<proteinExistence type="inferred from homology"/>
<reference evidence="6" key="2">
    <citation type="submission" date="2025-08" db="UniProtKB">
        <authorList>
            <consortium name="Ensembl"/>
        </authorList>
    </citation>
    <scope>IDENTIFICATION</scope>
</reference>